<dbReference type="PANTHER" id="PTHR33841">
    <property type="entry name" value="DNA METHYLTRANSFERASE YEEA-RELATED"/>
    <property type="match status" value="1"/>
</dbReference>
<evidence type="ECO:0000313" key="9">
    <source>
        <dbReference type="Proteomes" id="UP000430146"/>
    </source>
</evidence>
<dbReference type="Pfam" id="PF07669">
    <property type="entry name" value="Eco57I"/>
    <property type="match status" value="1"/>
</dbReference>
<dbReference type="InterPro" id="IPR029063">
    <property type="entry name" value="SAM-dependent_MTases_sf"/>
</dbReference>
<protein>
    <recommendedName>
        <fullName evidence="1">site-specific DNA-methyltransferase (adenine-specific)</fullName>
        <ecNumber evidence="1">2.1.1.72</ecNumber>
    </recommendedName>
</protein>
<keyword evidence="3" id="KW-0808">Transferase</keyword>
<keyword evidence="2" id="KW-0489">Methyltransferase</keyword>
<evidence type="ECO:0000256" key="1">
    <source>
        <dbReference type="ARBA" id="ARBA00011900"/>
    </source>
</evidence>
<evidence type="ECO:0000256" key="2">
    <source>
        <dbReference type="ARBA" id="ARBA00022603"/>
    </source>
</evidence>
<keyword evidence="4" id="KW-0949">S-adenosyl-L-methionine</keyword>
<reference evidence="8 9" key="1">
    <citation type="submission" date="2019-11" db="EMBL/GenBank/DDBJ databases">
        <authorList>
            <person name="Holert J."/>
        </authorList>
    </citation>
    <scope>NUCLEOTIDE SEQUENCE [LARGE SCALE GENOMIC DNA]</scope>
    <source>
        <strain evidence="8">BC8_1</strain>
    </source>
</reference>
<dbReference type="GO" id="GO:0032259">
    <property type="term" value="P:methylation"/>
    <property type="evidence" value="ECO:0007669"/>
    <property type="project" value="UniProtKB-KW"/>
</dbReference>
<dbReference type="EC" id="2.1.1.72" evidence="1"/>
<dbReference type="InterPro" id="IPR011639">
    <property type="entry name" value="MethylTrfase_TaqI-like_dom"/>
</dbReference>
<dbReference type="PRINTS" id="PR00507">
    <property type="entry name" value="N12N6MTFRASE"/>
</dbReference>
<name>A0A5S9RC44_MYCVN</name>
<dbReference type="GO" id="GO:0006304">
    <property type="term" value="P:DNA modification"/>
    <property type="evidence" value="ECO:0007669"/>
    <property type="project" value="InterPro"/>
</dbReference>
<dbReference type="OrthoDB" id="4280289at2"/>
<evidence type="ECO:0000259" key="7">
    <source>
        <dbReference type="Pfam" id="PF07669"/>
    </source>
</evidence>
<evidence type="ECO:0000256" key="3">
    <source>
        <dbReference type="ARBA" id="ARBA00022679"/>
    </source>
</evidence>
<dbReference type="RefSeq" id="WP_159235482.1">
    <property type="nucleotide sequence ID" value="NZ_CACSIP010000076.1"/>
</dbReference>
<feature type="region of interest" description="Disordered" evidence="6">
    <location>
        <begin position="1352"/>
        <end position="1372"/>
    </location>
</feature>
<dbReference type="SUPFAM" id="SSF53335">
    <property type="entry name" value="S-adenosyl-L-methionine-dependent methyltransferases"/>
    <property type="match status" value="1"/>
</dbReference>
<gene>
    <name evidence="8" type="ORF">AELLOGFF_02398</name>
</gene>
<dbReference type="EMBL" id="CACSIP010000076">
    <property type="protein sequence ID" value="CAA0138223.1"/>
    <property type="molecule type" value="Genomic_DNA"/>
</dbReference>
<keyword evidence="9" id="KW-1185">Reference proteome</keyword>
<dbReference type="PANTHER" id="PTHR33841:SF1">
    <property type="entry name" value="DNA METHYLTRANSFERASE A"/>
    <property type="match status" value="1"/>
</dbReference>
<organism evidence="8 9">
    <name type="scientific">Mycolicibacterium vanbaalenii</name>
    <name type="common">Mycobacterium vanbaalenii</name>
    <dbReference type="NCBI Taxonomy" id="110539"/>
    <lineage>
        <taxon>Bacteria</taxon>
        <taxon>Bacillati</taxon>
        <taxon>Actinomycetota</taxon>
        <taxon>Actinomycetes</taxon>
        <taxon>Mycobacteriales</taxon>
        <taxon>Mycobacteriaceae</taxon>
        <taxon>Mycolicibacterium</taxon>
    </lineage>
</organism>
<accession>A0A5S9RC44</accession>
<evidence type="ECO:0000256" key="5">
    <source>
        <dbReference type="ARBA" id="ARBA00047942"/>
    </source>
</evidence>
<dbReference type="InterPro" id="IPR050953">
    <property type="entry name" value="N4_N6_ade-DNA_methylase"/>
</dbReference>
<evidence type="ECO:0000256" key="6">
    <source>
        <dbReference type="SAM" id="MobiDB-lite"/>
    </source>
</evidence>
<dbReference type="Gene3D" id="3.40.50.150">
    <property type="entry name" value="Vaccinia Virus protein VP39"/>
    <property type="match status" value="2"/>
</dbReference>
<dbReference type="GO" id="GO:0009007">
    <property type="term" value="F:site-specific DNA-methyltransferase (adenine-specific) activity"/>
    <property type="evidence" value="ECO:0007669"/>
    <property type="project" value="UniProtKB-EC"/>
</dbReference>
<proteinExistence type="predicted"/>
<feature type="domain" description="Type II methyltransferase M.TaqI-like" evidence="7">
    <location>
        <begin position="583"/>
        <end position="828"/>
    </location>
</feature>
<evidence type="ECO:0000313" key="8">
    <source>
        <dbReference type="EMBL" id="CAA0138223.1"/>
    </source>
</evidence>
<comment type="catalytic activity">
    <reaction evidence="5">
        <text>a 2'-deoxyadenosine in DNA + S-adenosyl-L-methionine = an N(6)-methyl-2'-deoxyadenosine in DNA + S-adenosyl-L-homocysteine + H(+)</text>
        <dbReference type="Rhea" id="RHEA:15197"/>
        <dbReference type="Rhea" id="RHEA-COMP:12418"/>
        <dbReference type="Rhea" id="RHEA-COMP:12419"/>
        <dbReference type="ChEBI" id="CHEBI:15378"/>
        <dbReference type="ChEBI" id="CHEBI:57856"/>
        <dbReference type="ChEBI" id="CHEBI:59789"/>
        <dbReference type="ChEBI" id="CHEBI:90615"/>
        <dbReference type="ChEBI" id="CHEBI:90616"/>
        <dbReference type="EC" id="2.1.1.72"/>
    </reaction>
</comment>
<dbReference type="Proteomes" id="UP000430146">
    <property type="component" value="Unassembled WGS sequence"/>
</dbReference>
<sequence length="1372" mass="150512">MSALNLFKAVRTVGTALPAEAIPRANELRMPGQSAEAYQLSPGMAVNGAIARAWEAMLAAHRAWRAGLERLPDGDAATKLTRDKWLLPMLYELGWGRPDVVSGGLAVPPGLGETEAPHFPISHRVAWPDAANPSAWVPLHLVGAGIDLDTKTVGVTARAPQAMVQDYLNREDHALWAIVSNGKLLRLLRDASSLTRQSFVEFDLDAIFTDQLYADFRILFLTVHASRFAPRLDDKAAKAAADSADADADGPDIEVEQAEPKLDNCWLERWRTTAIDDGARALLNLQHGIAAALQELGTGFVAHPANAALRETLAAASDADRDLQRALLRIAYRLIVLFVVEDRDLLHRSDVPESARTLYADYFSTARLRRLAAEPIGGWHTDLWEAHQIVTDAIAGDGLPALGLSGLGASLYTRDALSILDGAKLPNRALLAAVRALAQIDDPVTGLPRPVDYRNLDSEELGGMYEGLLAYTPRYHADERAFTLDVATGNDRKKSGSYYTPSDLISLVLDEALDPLIDDAVRKSNPEQALLNLTVVDPACGSGHFVVAAARRIAGALATVRTGDTEPTPSALRAATADVIERCVYGVDLNDLAIEITKVALWLEAFDADRPFPFLDAHFRVGNALLGTTPELLRHNIPDTAFVVLGDDDKDWTKKLKARNKSERQADQDQLTLSFGPETLNVETSQFTKAAHDADTGTVASVAALRARADAWRRLEADPDLVAAKLVADAWCAAFVQPKTGAVGTGQGITHATVRALSETPESVPDTIITQVNHLARQYRFFHWHLEFPGIFTVPDDGSADSSDTGWTGGFSCVVGNPPWERVKIQDKEFFGNAGRPDIEGAGTAAIRKKMIDKLGDTDPDLYAAYLAALRQSDGTAHLLLKSGRYPFTGQGDVNTYSVFAETMRTITGPEGAAGIITPTGLATDKTTAPFFADALTKQRLHAFYDFVNEGRIFKEVHSSIHFAITAIVGASREVSRTRFAFQTRFISDVPSRRYELTPNEALKLNPNTGTLPMFANRVDANITLGVYHRNPILIQDNDTRGNVWGLSFARPFDMANSSGLFLQAGDLDDATFDGWSYRLGGIEYVPLYEGKMLGYFDHRYGTYRNATQAQLNQGKLPRVPDADHDNPNDLEPLARHWVDRAVVTAALVDRWDRDWLLGWRRVARTSDSRTFISSVLPATAIGDSFFLAFPQNPKHGPLLHATWSSLAFDYIARQKVSGTNMSYFIVKQLACPHPSSFDDATPWQSCTVLGDWVRAYVLELSYTSRRIASYAQELGDKGSPFRWKSDRRAFLRADLDAGFLLVFGLSRPEAEHVLDSFDASRRSEEHDFGEYRTKRLVLEAYDRMAEAIANGGKGWKPLADPPAGHGPRHPE</sequence>
<evidence type="ECO:0000256" key="4">
    <source>
        <dbReference type="ARBA" id="ARBA00022691"/>
    </source>
</evidence>